<evidence type="ECO:0000313" key="1">
    <source>
        <dbReference type="EMBL" id="MBX57855.1"/>
    </source>
</evidence>
<protein>
    <submittedName>
        <fullName evidence="1">Uncharacterized protein</fullName>
    </submittedName>
</protein>
<proteinExistence type="predicted"/>
<dbReference type="EMBL" id="GGEC01077371">
    <property type="protein sequence ID" value="MBX57855.1"/>
    <property type="molecule type" value="Transcribed_RNA"/>
</dbReference>
<accession>A0A2P2PT32</accession>
<reference evidence="1" key="1">
    <citation type="submission" date="2018-02" db="EMBL/GenBank/DDBJ databases">
        <title>Rhizophora mucronata_Transcriptome.</title>
        <authorList>
            <person name="Meera S.P."/>
            <person name="Sreeshan A."/>
            <person name="Augustine A."/>
        </authorList>
    </citation>
    <scope>NUCLEOTIDE SEQUENCE</scope>
    <source>
        <tissue evidence="1">Leaf</tissue>
    </source>
</reference>
<sequence length="8" mass="891">MHSLGFSL</sequence>
<organism evidence="1">
    <name type="scientific">Rhizophora mucronata</name>
    <name type="common">Asiatic mangrove</name>
    <dbReference type="NCBI Taxonomy" id="61149"/>
    <lineage>
        <taxon>Eukaryota</taxon>
        <taxon>Viridiplantae</taxon>
        <taxon>Streptophyta</taxon>
        <taxon>Embryophyta</taxon>
        <taxon>Tracheophyta</taxon>
        <taxon>Spermatophyta</taxon>
        <taxon>Magnoliopsida</taxon>
        <taxon>eudicotyledons</taxon>
        <taxon>Gunneridae</taxon>
        <taxon>Pentapetalae</taxon>
        <taxon>rosids</taxon>
        <taxon>fabids</taxon>
        <taxon>Malpighiales</taxon>
        <taxon>Rhizophoraceae</taxon>
        <taxon>Rhizophora</taxon>
    </lineage>
</organism>
<name>A0A2P2PT32_RHIMU</name>